<reference evidence="1 2" key="1">
    <citation type="submission" date="2020-08" db="EMBL/GenBank/DDBJ databases">
        <title>Sequencing the genomes of 1000 actinobacteria strains.</title>
        <authorList>
            <person name="Klenk H.-P."/>
        </authorList>
    </citation>
    <scope>NUCLEOTIDE SEQUENCE [LARGE SCALE GENOMIC DNA]</scope>
    <source>
        <strain evidence="1 2">DSM 105498</strain>
    </source>
</reference>
<proteinExistence type="predicted"/>
<sequence length="266" mass="27156">MRGPTGLGRGVPDLHPDGVTGRVVGRFRHGCYIGTPAGVYAVAGPAIPCGPLHLVVDVPPRVGEGEPVRRSGDLLQGRGWAVDLAEVEPYAPWLPRPGDPERLVRLAQGLSTLPDPLPADLHGCWPGVRDALVRRDLVAAARTLAGRGGGLTPAGDDVVAGLLLARAWIAADEESADVAAAVAARTTDLSRGFLHWAERGESIAPVHDLGRSVAVADAAGAAEAAARVRRIGASSGGALLFGLATGARLARLRRRLGGAPSGAGSG</sequence>
<organism evidence="1 2">
    <name type="scientific">Nocardioides soli</name>
    <dbReference type="NCBI Taxonomy" id="1036020"/>
    <lineage>
        <taxon>Bacteria</taxon>
        <taxon>Bacillati</taxon>
        <taxon>Actinomycetota</taxon>
        <taxon>Actinomycetes</taxon>
        <taxon>Propionibacteriales</taxon>
        <taxon>Nocardioidaceae</taxon>
        <taxon>Nocardioides</taxon>
    </lineage>
</organism>
<evidence type="ECO:0000313" key="1">
    <source>
        <dbReference type="EMBL" id="MBB3043059.1"/>
    </source>
</evidence>
<dbReference type="Proteomes" id="UP000589626">
    <property type="component" value="Unassembled WGS sequence"/>
</dbReference>
<accession>A0A7W4VWH7</accession>
<dbReference type="AlphaFoldDB" id="A0A7W4VWH7"/>
<comment type="caution">
    <text evidence="1">The sequence shown here is derived from an EMBL/GenBank/DDBJ whole genome shotgun (WGS) entry which is preliminary data.</text>
</comment>
<evidence type="ECO:0008006" key="3">
    <source>
        <dbReference type="Google" id="ProtNLM"/>
    </source>
</evidence>
<evidence type="ECO:0000313" key="2">
    <source>
        <dbReference type="Proteomes" id="UP000589626"/>
    </source>
</evidence>
<name>A0A7W4VWH7_9ACTN</name>
<dbReference type="InterPro" id="IPR021530">
    <property type="entry name" value="AllH-like"/>
</dbReference>
<dbReference type="Pfam" id="PF11392">
    <property type="entry name" value="AllH"/>
    <property type="match status" value="1"/>
</dbReference>
<dbReference type="EMBL" id="JACHWR010000002">
    <property type="protein sequence ID" value="MBB3043059.1"/>
    <property type="molecule type" value="Genomic_DNA"/>
</dbReference>
<keyword evidence="2" id="KW-1185">Reference proteome</keyword>
<gene>
    <name evidence="1" type="ORF">FHU40_002877</name>
</gene>
<dbReference type="RefSeq" id="WP_183592951.1">
    <property type="nucleotide sequence ID" value="NZ_JACHWR010000002.1"/>
</dbReference>
<protein>
    <recommendedName>
        <fullName evidence="3">DUF2877 domain-containing protein</fullName>
    </recommendedName>
</protein>